<protein>
    <submittedName>
        <fullName evidence="1">Uncharacterized protein</fullName>
    </submittedName>
</protein>
<reference evidence="1" key="1">
    <citation type="submission" date="2023-07" db="EMBL/GenBank/DDBJ databases">
        <title>Black Yeasts Isolated from many extreme environments.</title>
        <authorList>
            <person name="Coleine C."/>
            <person name="Stajich J.E."/>
            <person name="Selbmann L."/>
        </authorList>
    </citation>
    <scope>NUCLEOTIDE SEQUENCE</scope>
    <source>
        <strain evidence="1">CCFEE 5714</strain>
    </source>
</reference>
<dbReference type="Proteomes" id="UP001281147">
    <property type="component" value="Unassembled WGS sequence"/>
</dbReference>
<keyword evidence="2" id="KW-1185">Reference proteome</keyword>
<evidence type="ECO:0000313" key="1">
    <source>
        <dbReference type="EMBL" id="KAK3710446.1"/>
    </source>
</evidence>
<sequence>MNKRVPGYSTDQIGDYLSRYIEESASSGTPFFAVAAPVAPHNSLGVNYPNNGTKFPYPLPKKEYEGLFQDLELPQSPNFNPENRTGVNAIWQLERLDKGNVGQLQEFYRMRQRTLKSVDDMIETIVQKLDAEGVLDNTYIIYTSDNGYHIVSLNEYLQRGNHRLQAGKLQCFEEDINIPFVLRGPGVAKNQTWDLVTGHIDVAPTILELAGVEVDPAWQLDGTAISFPLESQLDYFRNLERRGDSSHLEFWGPFRQEGMFGQVNVDDNVNLNIYKALRVQGDGYNLMYSVWCQNGAHELYDMSWDAYQMTNLHPGAPSEDFSLNAYDRGMTTLLGRPTQHVLNRLDALVLVQKSCIADECREPWKQLHPDGRVKTLKQALNEGYDDFYTRSYREAKVGWKHCYNGLRAHNSSTLYSIDNEHPVWLNQTIRALVRSTATRPRLYGQLAWLLGWVAIASFMSY</sequence>
<name>A0ACC3N5I9_9PEZI</name>
<gene>
    <name evidence="1" type="ORF">LTR37_010289</name>
</gene>
<dbReference type="EMBL" id="JAUTXU010000084">
    <property type="protein sequence ID" value="KAK3710446.1"/>
    <property type="molecule type" value="Genomic_DNA"/>
</dbReference>
<evidence type="ECO:0000313" key="2">
    <source>
        <dbReference type="Proteomes" id="UP001281147"/>
    </source>
</evidence>
<accession>A0ACC3N5I9</accession>
<comment type="caution">
    <text evidence="1">The sequence shown here is derived from an EMBL/GenBank/DDBJ whole genome shotgun (WGS) entry which is preliminary data.</text>
</comment>
<proteinExistence type="predicted"/>
<organism evidence="1 2">
    <name type="scientific">Vermiconidia calcicola</name>
    <dbReference type="NCBI Taxonomy" id="1690605"/>
    <lineage>
        <taxon>Eukaryota</taxon>
        <taxon>Fungi</taxon>
        <taxon>Dikarya</taxon>
        <taxon>Ascomycota</taxon>
        <taxon>Pezizomycotina</taxon>
        <taxon>Dothideomycetes</taxon>
        <taxon>Dothideomycetidae</taxon>
        <taxon>Mycosphaerellales</taxon>
        <taxon>Extremaceae</taxon>
        <taxon>Vermiconidia</taxon>
    </lineage>
</organism>